<gene>
    <name evidence="1" type="ORF">Leucomu_05880</name>
</gene>
<dbReference type="EMBL" id="CP035037">
    <property type="protein sequence ID" value="QAB17513.1"/>
    <property type="molecule type" value="Genomic_DNA"/>
</dbReference>
<keyword evidence="2" id="KW-1185">Reference proteome</keyword>
<accession>A0ABX5QEK3</accession>
<dbReference type="Proteomes" id="UP000285768">
    <property type="component" value="Chromosome"/>
</dbReference>
<protein>
    <submittedName>
        <fullName evidence="1">Uncharacterized protein</fullName>
    </submittedName>
</protein>
<reference evidence="1 2" key="1">
    <citation type="submission" date="2019-01" db="EMBL/GenBank/DDBJ databases">
        <title>Leucobacter muris sp. nov. isolated from the nose of a laboratory mouse.</title>
        <authorList>
            <person name="Benga L."/>
            <person name="Sproeer C."/>
            <person name="Schumann P."/>
            <person name="Verbarg S."/>
            <person name="Bunk B."/>
            <person name="Engelhardt E."/>
            <person name="Benten P.M."/>
            <person name="Sager M."/>
        </authorList>
    </citation>
    <scope>NUCLEOTIDE SEQUENCE [LARGE SCALE GENOMIC DNA]</scope>
    <source>
        <strain evidence="1 2">DSM 101948</strain>
    </source>
</reference>
<evidence type="ECO:0000313" key="2">
    <source>
        <dbReference type="Proteomes" id="UP000285768"/>
    </source>
</evidence>
<name>A0ABX5QEK3_9MICO</name>
<organism evidence="1 2">
    <name type="scientific">Leucobacter muris</name>
    <dbReference type="NCBI Taxonomy" id="1935379"/>
    <lineage>
        <taxon>Bacteria</taxon>
        <taxon>Bacillati</taxon>
        <taxon>Actinomycetota</taxon>
        <taxon>Actinomycetes</taxon>
        <taxon>Micrococcales</taxon>
        <taxon>Microbacteriaceae</taxon>
        <taxon>Leucobacter</taxon>
    </lineage>
</organism>
<dbReference type="RefSeq" id="WP_128386641.1">
    <property type="nucleotide sequence ID" value="NZ_CP035037.1"/>
</dbReference>
<evidence type="ECO:0000313" key="1">
    <source>
        <dbReference type="EMBL" id="QAB17513.1"/>
    </source>
</evidence>
<proteinExistence type="predicted"/>
<sequence>MNTTASISTPLDDLKDLAWLTKERLGFATDSISGRDVVLNEGEEWAFDDLQQQAIEALAKHVPGMRYGSDGLPLYENAEAFRAARTYDDGTPIIERIEFPDVPGYVFTYRPRHDGPRGEFLTWARQQAEKRRAELHAHLAKVGDCDEQIFVEYTGCDSRFLATVMSGDSSTSVSLSGEQVAALGVGIVRILSTQTLTEGQEGVSPVDIAEVVSLMPKLANDLRAEATASWSGPAE</sequence>